<dbReference type="Proteomes" id="UP000237271">
    <property type="component" value="Unassembled WGS sequence"/>
</dbReference>
<sequence length="470" mass="53716">MHPIVPSYPVFNESELDIDYIEVIGPCMVLACMTSLTFNLGTDTRDTRDMLLVAKGPGYVYVDKTFKELIIAKLQEHFGYTLEAHEEENGLLKWHRRRITAYDLYHILNGARVPKVVYIDYAMKASIESFSWIDGMLRTLQDVSVIVDVATVTKPSDQHRVRLVRLKSKRVGECRGENYPIYAPMQSKPHFGTIAVKRLPNKPDTDNDRILKGMVYSRAAHIFKSTLRPGSIENPGSQRYIRTAREYFGKLYEAYEAQRDIMGDVRTEIRFRVHSIGEIAHVFSQEYANLWSHLFIVDTEVELVLKMQKLTMEWAESPGINLFRGRDEHALTQNKKTAYTILLNAFGIADRFSNRAVTNSTLIDNLKALLVLNGVRMGPVITIEDDNVDTVGTADNAIEIDDDYEDQVLEPDSEETELDPDMLFRTIYTKMVVTKKRGRNGGVECILRDHFGAVVTRQRSEALVAHVIWF</sequence>
<organism evidence="1 2">
    <name type="scientific">Phytophthora palmivora</name>
    <dbReference type="NCBI Taxonomy" id="4796"/>
    <lineage>
        <taxon>Eukaryota</taxon>
        <taxon>Sar</taxon>
        <taxon>Stramenopiles</taxon>
        <taxon>Oomycota</taxon>
        <taxon>Peronosporomycetes</taxon>
        <taxon>Peronosporales</taxon>
        <taxon>Peronosporaceae</taxon>
        <taxon>Phytophthora</taxon>
    </lineage>
</organism>
<dbReference type="AlphaFoldDB" id="A0A2P4YDI4"/>
<protein>
    <submittedName>
        <fullName evidence="1">Uncharacterized protein</fullName>
    </submittedName>
</protein>
<evidence type="ECO:0000313" key="1">
    <source>
        <dbReference type="EMBL" id="POM75851.1"/>
    </source>
</evidence>
<accession>A0A2P4YDI4</accession>
<gene>
    <name evidence="1" type="ORF">PHPALM_6988</name>
</gene>
<evidence type="ECO:0000313" key="2">
    <source>
        <dbReference type="Proteomes" id="UP000237271"/>
    </source>
</evidence>
<proteinExistence type="predicted"/>
<keyword evidence="2" id="KW-1185">Reference proteome</keyword>
<name>A0A2P4YDI4_9STRA</name>
<comment type="caution">
    <text evidence="1">The sequence shown here is derived from an EMBL/GenBank/DDBJ whole genome shotgun (WGS) entry which is preliminary data.</text>
</comment>
<dbReference type="EMBL" id="NCKW01003630">
    <property type="protein sequence ID" value="POM75851.1"/>
    <property type="molecule type" value="Genomic_DNA"/>
</dbReference>
<dbReference type="OrthoDB" id="127218at2759"/>
<reference evidence="1 2" key="1">
    <citation type="journal article" date="2017" name="Genome Biol. Evol.">
        <title>Phytophthora megakarya and P. palmivora, closely related causal agents of cacao black pod rot, underwent increases in genome sizes and gene numbers by different mechanisms.</title>
        <authorList>
            <person name="Ali S.S."/>
            <person name="Shao J."/>
            <person name="Lary D.J."/>
            <person name="Kronmiller B."/>
            <person name="Shen D."/>
            <person name="Strem M.D."/>
            <person name="Amoako-Attah I."/>
            <person name="Akrofi A.Y."/>
            <person name="Begoude B.A."/>
            <person name="Ten Hoopen G.M."/>
            <person name="Coulibaly K."/>
            <person name="Kebe B.I."/>
            <person name="Melnick R.L."/>
            <person name="Guiltinan M.J."/>
            <person name="Tyler B.M."/>
            <person name="Meinhardt L.W."/>
            <person name="Bailey B.A."/>
        </authorList>
    </citation>
    <scope>NUCLEOTIDE SEQUENCE [LARGE SCALE GENOMIC DNA]</scope>
    <source>
        <strain evidence="2">sbr112.9</strain>
    </source>
</reference>